<organism evidence="6 7">
    <name type="scientific">Shewanella jiangmenensis</name>
    <dbReference type="NCBI Taxonomy" id="2837387"/>
    <lineage>
        <taxon>Bacteria</taxon>
        <taxon>Pseudomonadati</taxon>
        <taxon>Pseudomonadota</taxon>
        <taxon>Gammaproteobacteria</taxon>
        <taxon>Alteromonadales</taxon>
        <taxon>Shewanellaceae</taxon>
        <taxon>Shewanella</taxon>
    </lineage>
</organism>
<comment type="cofactor">
    <cofactor evidence="1">
        <name>Mg(2+)</name>
        <dbReference type="ChEBI" id="CHEBI:18420"/>
    </cofactor>
</comment>
<dbReference type="PROSITE" id="PS51462">
    <property type="entry name" value="NUDIX"/>
    <property type="match status" value="1"/>
</dbReference>
<dbReference type="GO" id="GO:0016787">
    <property type="term" value="F:hydrolase activity"/>
    <property type="evidence" value="ECO:0007669"/>
    <property type="project" value="UniProtKB-KW"/>
</dbReference>
<proteinExistence type="predicted"/>
<dbReference type="EMBL" id="JAHEPS010000001">
    <property type="protein sequence ID" value="MBT1442996.1"/>
    <property type="molecule type" value="Genomic_DNA"/>
</dbReference>
<reference evidence="6 7" key="1">
    <citation type="submission" date="2021-05" db="EMBL/GenBank/DDBJ databases">
        <title>Shewanella sp. JM162201.</title>
        <authorList>
            <person name="Xu S."/>
            <person name="Li A."/>
        </authorList>
    </citation>
    <scope>NUCLEOTIDE SEQUENCE [LARGE SCALE GENOMIC DNA]</scope>
    <source>
        <strain evidence="6 7">JM162201</strain>
    </source>
</reference>
<dbReference type="PROSITE" id="PS00893">
    <property type="entry name" value="NUDIX_BOX"/>
    <property type="match status" value="1"/>
</dbReference>
<evidence type="ECO:0000256" key="3">
    <source>
        <dbReference type="ARBA" id="ARBA00022801"/>
    </source>
</evidence>
<evidence type="ECO:0000313" key="6">
    <source>
        <dbReference type="EMBL" id="MBT1442996.1"/>
    </source>
</evidence>
<feature type="domain" description="Nudix hydrolase" evidence="5">
    <location>
        <begin position="15"/>
        <end position="151"/>
    </location>
</feature>
<evidence type="ECO:0000259" key="5">
    <source>
        <dbReference type="PROSITE" id="PS51462"/>
    </source>
</evidence>
<protein>
    <submittedName>
        <fullName evidence="6">GDP-mannose mannosyl hydrolase</fullName>
    </submittedName>
</protein>
<dbReference type="SUPFAM" id="SSF55811">
    <property type="entry name" value="Nudix"/>
    <property type="match status" value="1"/>
</dbReference>
<accession>A0ABS5V058</accession>
<evidence type="ECO:0000256" key="1">
    <source>
        <dbReference type="ARBA" id="ARBA00001946"/>
    </source>
</evidence>
<keyword evidence="3 6" id="KW-0378">Hydrolase</keyword>
<dbReference type="Gene3D" id="3.90.79.10">
    <property type="entry name" value="Nucleoside Triphosphate Pyrophosphohydrolase"/>
    <property type="match status" value="1"/>
</dbReference>
<dbReference type="NCBIfam" id="NF011963">
    <property type="entry name" value="PRK15434.1"/>
    <property type="match status" value="1"/>
</dbReference>
<comment type="caution">
    <text evidence="6">The sequence shown here is derived from an EMBL/GenBank/DDBJ whole genome shotgun (WGS) entry which is preliminary data.</text>
</comment>
<dbReference type="RefSeq" id="WP_214505209.1">
    <property type="nucleotide sequence ID" value="NZ_JAHEPS010000001.1"/>
</dbReference>
<keyword evidence="7" id="KW-1185">Reference proteome</keyword>
<evidence type="ECO:0000256" key="2">
    <source>
        <dbReference type="ARBA" id="ARBA00022723"/>
    </source>
</evidence>
<dbReference type="InterPro" id="IPR020084">
    <property type="entry name" value="NUDIX_hydrolase_CS"/>
</dbReference>
<keyword evidence="4" id="KW-0460">Magnesium</keyword>
<dbReference type="InterPro" id="IPR033715">
    <property type="entry name" value="GDPMH"/>
</dbReference>
<dbReference type="PANTHER" id="PTHR43046">
    <property type="entry name" value="GDP-MANNOSE MANNOSYL HYDROLASE"/>
    <property type="match status" value="1"/>
</dbReference>
<evidence type="ECO:0000256" key="4">
    <source>
        <dbReference type="ARBA" id="ARBA00022842"/>
    </source>
</evidence>
<evidence type="ECO:0000313" key="7">
    <source>
        <dbReference type="Proteomes" id="UP001195903"/>
    </source>
</evidence>
<dbReference type="InterPro" id="IPR000086">
    <property type="entry name" value="NUDIX_hydrolase_dom"/>
</dbReference>
<keyword evidence="2" id="KW-0479">Metal-binding</keyword>
<dbReference type="InterPro" id="IPR015797">
    <property type="entry name" value="NUDIX_hydrolase-like_dom_sf"/>
</dbReference>
<sequence>MTKQLDESSFKTVVASTPLVSIDLIVQNSDGQILLGLRNNRPAKNSWFVPGGRIRKDEQLEEAFGRLVSEELGRALSFKDAIFKGVYQHFYQDNFSTEDFSTHYIVLAYTLVLDIEITDLPVEQHCQYRWWNVDKLLCAETVHHNTKAYFC</sequence>
<gene>
    <name evidence="6" type="ORF">KJI95_00445</name>
</gene>
<name>A0ABS5V058_9GAMM</name>
<dbReference type="CDD" id="cd03430">
    <property type="entry name" value="NUDIX_GDPMH_NudD"/>
    <property type="match status" value="1"/>
</dbReference>
<dbReference type="PANTHER" id="PTHR43046:SF12">
    <property type="entry name" value="GDP-MANNOSE MANNOSYL HYDROLASE"/>
    <property type="match status" value="1"/>
</dbReference>
<dbReference type="Pfam" id="PF00293">
    <property type="entry name" value="NUDIX"/>
    <property type="match status" value="1"/>
</dbReference>
<dbReference type="Proteomes" id="UP001195903">
    <property type="component" value="Unassembled WGS sequence"/>
</dbReference>
<dbReference type="PIRSF" id="PIRSF037599">
    <property type="entry name" value="GDPMH"/>
    <property type="match status" value="1"/>
</dbReference>